<keyword evidence="2" id="KW-1185">Reference proteome</keyword>
<name>A0A653BVJ9_CALMS</name>
<accession>A0A653BVJ9</accession>
<organism evidence="1 2">
    <name type="scientific">Callosobruchus maculatus</name>
    <name type="common">Southern cowpea weevil</name>
    <name type="synonym">Pulse bruchid</name>
    <dbReference type="NCBI Taxonomy" id="64391"/>
    <lineage>
        <taxon>Eukaryota</taxon>
        <taxon>Metazoa</taxon>
        <taxon>Ecdysozoa</taxon>
        <taxon>Arthropoda</taxon>
        <taxon>Hexapoda</taxon>
        <taxon>Insecta</taxon>
        <taxon>Pterygota</taxon>
        <taxon>Neoptera</taxon>
        <taxon>Endopterygota</taxon>
        <taxon>Coleoptera</taxon>
        <taxon>Polyphaga</taxon>
        <taxon>Cucujiformia</taxon>
        <taxon>Chrysomeloidea</taxon>
        <taxon>Chrysomelidae</taxon>
        <taxon>Bruchinae</taxon>
        <taxon>Bruchini</taxon>
        <taxon>Callosobruchus</taxon>
    </lineage>
</organism>
<dbReference type="AlphaFoldDB" id="A0A653BVJ9"/>
<evidence type="ECO:0000313" key="1">
    <source>
        <dbReference type="EMBL" id="VEN39652.1"/>
    </source>
</evidence>
<dbReference type="EMBL" id="CAACVG010005859">
    <property type="protein sequence ID" value="VEN39652.1"/>
    <property type="molecule type" value="Genomic_DNA"/>
</dbReference>
<gene>
    <name evidence="1" type="ORF">CALMAC_LOCUS4108</name>
</gene>
<protein>
    <submittedName>
        <fullName evidence="1">Uncharacterized protein</fullName>
    </submittedName>
</protein>
<dbReference type="Proteomes" id="UP000410492">
    <property type="component" value="Unassembled WGS sequence"/>
</dbReference>
<proteinExistence type="predicted"/>
<sequence length="79" mass="9069">MEEWENSCLNDGNEAKSEFCRRKTEQYSTWLPNSSTGASRTTARFLNRCGLFGNMLYRIIFISLHSQNLAVVWTTETGV</sequence>
<reference evidence="1 2" key="1">
    <citation type="submission" date="2019-01" db="EMBL/GenBank/DDBJ databases">
        <authorList>
            <person name="Sayadi A."/>
        </authorList>
    </citation>
    <scope>NUCLEOTIDE SEQUENCE [LARGE SCALE GENOMIC DNA]</scope>
</reference>
<evidence type="ECO:0000313" key="2">
    <source>
        <dbReference type="Proteomes" id="UP000410492"/>
    </source>
</evidence>